<dbReference type="AlphaFoldDB" id="A0A833H1L0"/>
<dbReference type="Gene3D" id="1.25.40.10">
    <property type="entry name" value="Tetratricopeptide repeat domain"/>
    <property type="match status" value="1"/>
</dbReference>
<dbReference type="InterPro" id="IPR011990">
    <property type="entry name" value="TPR-like_helical_dom_sf"/>
</dbReference>
<sequence>MKASSNLYTSSILFSAGLFLISSCDIGDGLRNWGSRHREKRTQQISATELEMWKRDLALSEEKALEMHENMQALVSERKLQGQLSWKIGKALMAESRFEAAADYYKAAVNGELPEGESHSGQVPKAESAIFEEALPHFKRALKLHVIDPELLFDAGLCYANASRTMGWEEDRFRTALFLLERGLTLKPSDGRFLYQLALLYGKTENRYRDTDRALELLDALLKREDANIPARFARANILAETGDLQGAFDENLRITEKVKQLFESNKVRGDYRQNSQFRSAEHNMEQLQLCIEGKPECTLKSVK</sequence>
<dbReference type="EMBL" id="WBUI01000011">
    <property type="protein sequence ID" value="KAB2932004.1"/>
    <property type="molecule type" value="Genomic_DNA"/>
</dbReference>
<dbReference type="Proteomes" id="UP000460298">
    <property type="component" value="Unassembled WGS sequence"/>
</dbReference>
<dbReference type="SUPFAM" id="SSF48452">
    <property type="entry name" value="TPR-like"/>
    <property type="match status" value="1"/>
</dbReference>
<dbReference type="PROSITE" id="PS51257">
    <property type="entry name" value="PROKAR_LIPOPROTEIN"/>
    <property type="match status" value="1"/>
</dbReference>
<dbReference type="RefSeq" id="WP_002770169.1">
    <property type="nucleotide sequence ID" value="NZ_JQDG01000013.1"/>
</dbReference>
<evidence type="ECO:0000313" key="1">
    <source>
        <dbReference type="EMBL" id="KAB2932004.1"/>
    </source>
</evidence>
<accession>A0A833H1L0</accession>
<organism evidence="1 2">
    <name type="scientific">Leptonema illini</name>
    <dbReference type="NCBI Taxonomy" id="183"/>
    <lineage>
        <taxon>Bacteria</taxon>
        <taxon>Pseudomonadati</taxon>
        <taxon>Spirochaetota</taxon>
        <taxon>Spirochaetia</taxon>
        <taxon>Leptospirales</taxon>
        <taxon>Leptospiraceae</taxon>
        <taxon>Leptonema</taxon>
    </lineage>
</organism>
<reference evidence="1 2" key="1">
    <citation type="submission" date="2019-10" db="EMBL/GenBank/DDBJ databases">
        <title>Extracellular Electron Transfer in a Candidatus Methanoperedens spp. Enrichment Culture.</title>
        <authorList>
            <person name="Berger S."/>
            <person name="Rangel Shaw D."/>
            <person name="Berben T."/>
            <person name="In 'T Zandt M."/>
            <person name="Frank J."/>
            <person name="Reimann J."/>
            <person name="Jetten M.S.M."/>
            <person name="Welte C.U."/>
        </authorList>
    </citation>
    <scope>NUCLEOTIDE SEQUENCE [LARGE SCALE GENOMIC DNA]</scope>
    <source>
        <strain evidence="1">SB12</strain>
    </source>
</reference>
<comment type="caution">
    <text evidence="1">The sequence shown here is derived from an EMBL/GenBank/DDBJ whole genome shotgun (WGS) entry which is preliminary data.</text>
</comment>
<name>A0A833H1L0_9LEPT</name>
<dbReference type="Pfam" id="PF13432">
    <property type="entry name" value="TPR_16"/>
    <property type="match status" value="1"/>
</dbReference>
<proteinExistence type="predicted"/>
<gene>
    <name evidence="1" type="ORF">F9K24_12020</name>
</gene>
<dbReference type="OrthoDB" id="339543at2"/>
<protein>
    <submittedName>
        <fullName evidence="1">Tetratricopeptide repeat protein</fullName>
    </submittedName>
</protein>
<evidence type="ECO:0000313" key="2">
    <source>
        <dbReference type="Proteomes" id="UP000460298"/>
    </source>
</evidence>